<evidence type="ECO:0000313" key="4">
    <source>
        <dbReference type="EMBL" id="CEM38922.1"/>
    </source>
</evidence>
<dbReference type="Proteomes" id="UP000041254">
    <property type="component" value="Unassembled WGS sequence"/>
</dbReference>
<evidence type="ECO:0000256" key="2">
    <source>
        <dbReference type="SAM" id="Phobius"/>
    </source>
</evidence>
<feature type="domain" description="SAYSvFN" evidence="3">
    <location>
        <begin position="50"/>
        <end position="108"/>
    </location>
</feature>
<keyword evidence="2" id="KW-0472">Membrane</keyword>
<keyword evidence="5" id="KW-1185">Reference proteome</keyword>
<dbReference type="Gene3D" id="3.10.450.50">
    <property type="match status" value="1"/>
</dbReference>
<keyword evidence="2" id="KW-0812">Transmembrane</keyword>
<dbReference type="PANTHER" id="PTHR13527:SF0">
    <property type="entry name" value="SAYSVFN DOMAIN-CONTAINING PROTEIN 1"/>
    <property type="match status" value="1"/>
</dbReference>
<dbReference type="InterPro" id="IPR004027">
    <property type="entry name" value="SEC_C_motif"/>
</dbReference>
<protein>
    <recommendedName>
        <fullName evidence="3">SAYSvFN domain-containing protein</fullName>
    </recommendedName>
</protein>
<proteinExistence type="predicted"/>
<name>A0A0G4H5D3_VITBC</name>
<dbReference type="Pfam" id="PF10260">
    <property type="entry name" value="SAYSvFN"/>
    <property type="match status" value="1"/>
</dbReference>
<dbReference type="InParanoid" id="A0A0G4H5D3"/>
<sequence length="173" mass="18813">MGKASAERKKEKRRAAKQGPSALSRLLSGLTEAFKNPCVRYPCYLVLLALWLVGVRSIGAPFLILSIIAGMFINLGSRQGYLSAYSIFNPNQRSLLGDLRAEQLEAELRKGQGASIEAADDSNLIDLPQQHVACGELPARMSKAANKPCPCGSGKKYKRCCAVNGRNEGDEWD</sequence>
<accession>A0A0G4H5D3</accession>
<reference evidence="4 5" key="1">
    <citation type="submission" date="2014-11" db="EMBL/GenBank/DDBJ databases">
        <authorList>
            <person name="Zhu J."/>
            <person name="Qi W."/>
            <person name="Song R."/>
        </authorList>
    </citation>
    <scope>NUCLEOTIDE SEQUENCE [LARGE SCALE GENOMIC DNA]</scope>
</reference>
<dbReference type="VEuPathDB" id="CryptoDB:Vbra_3508"/>
<feature type="region of interest" description="Disordered" evidence="1">
    <location>
        <begin position="1"/>
        <end position="20"/>
    </location>
</feature>
<dbReference type="InterPro" id="IPR039159">
    <property type="entry name" value="SAYSD1"/>
</dbReference>
<evidence type="ECO:0000256" key="1">
    <source>
        <dbReference type="SAM" id="MobiDB-lite"/>
    </source>
</evidence>
<dbReference type="AlphaFoldDB" id="A0A0G4H5D3"/>
<dbReference type="InterPro" id="IPR019387">
    <property type="entry name" value="SAYSvFN_dom"/>
</dbReference>
<evidence type="ECO:0000313" key="5">
    <source>
        <dbReference type="Proteomes" id="UP000041254"/>
    </source>
</evidence>
<dbReference type="PANTHER" id="PTHR13527">
    <property type="entry name" value="SAYSVFN DOMAIN-CONTAINING PROTEIN 1"/>
    <property type="match status" value="1"/>
</dbReference>
<evidence type="ECO:0000259" key="3">
    <source>
        <dbReference type="Pfam" id="PF10260"/>
    </source>
</evidence>
<keyword evidence="2" id="KW-1133">Transmembrane helix</keyword>
<dbReference type="SUPFAM" id="SSF103642">
    <property type="entry name" value="Sec-C motif"/>
    <property type="match status" value="1"/>
</dbReference>
<dbReference type="EMBL" id="CDMY01001016">
    <property type="protein sequence ID" value="CEM38922.1"/>
    <property type="molecule type" value="Genomic_DNA"/>
</dbReference>
<dbReference type="Pfam" id="PF02810">
    <property type="entry name" value="SEC-C"/>
    <property type="match status" value="1"/>
</dbReference>
<organism evidence="4 5">
    <name type="scientific">Vitrella brassicaformis (strain CCMP3155)</name>
    <dbReference type="NCBI Taxonomy" id="1169540"/>
    <lineage>
        <taxon>Eukaryota</taxon>
        <taxon>Sar</taxon>
        <taxon>Alveolata</taxon>
        <taxon>Colpodellida</taxon>
        <taxon>Vitrellaceae</taxon>
        <taxon>Vitrella</taxon>
    </lineage>
</organism>
<gene>
    <name evidence="4" type="ORF">Vbra_3508</name>
</gene>
<dbReference type="PhylomeDB" id="A0A0G4H5D3"/>
<dbReference type="OrthoDB" id="71310at2759"/>
<dbReference type="OMA" id="NINDPCA"/>
<feature type="transmembrane region" description="Helical" evidence="2">
    <location>
        <begin position="44"/>
        <end position="73"/>
    </location>
</feature>